<dbReference type="Proteomes" id="UP001199631">
    <property type="component" value="Unassembled WGS sequence"/>
</dbReference>
<feature type="transmembrane region" description="Helical" evidence="1">
    <location>
        <begin position="6"/>
        <end position="31"/>
    </location>
</feature>
<keyword evidence="1" id="KW-0812">Transmembrane</keyword>
<dbReference type="EMBL" id="JAIFZM010000010">
    <property type="protein sequence ID" value="MCG3419978.1"/>
    <property type="molecule type" value="Genomic_DNA"/>
</dbReference>
<comment type="caution">
    <text evidence="2">The sequence shown here is derived from an EMBL/GenBank/DDBJ whole genome shotgun (WGS) entry which is preliminary data.</text>
</comment>
<name>A0AAW5B5P0_9BACI</name>
<accession>A0AAW5B5P0</accession>
<dbReference type="RefSeq" id="WP_222705296.1">
    <property type="nucleotide sequence ID" value="NZ_JAIFZM010000010.1"/>
</dbReference>
<dbReference type="InterPro" id="IPR031616">
    <property type="entry name" value="BsrE-like"/>
</dbReference>
<sequence>MTTYQVISLLLHFSVSMTAGLTLIITIVIFLNKKK</sequence>
<protein>
    <submittedName>
        <fullName evidence="2">Holin-like toxin</fullName>
    </submittedName>
</protein>
<reference evidence="2 3" key="1">
    <citation type="journal article" date="2022" name="Evol. Bioinform. Online">
        <title>Draft Genome Sequence of Oceanobacillus jordanicus Strain GSFE11, a Halotolerant Plant Growth-Promoting Bacterial Endophyte Isolated From the Jordan Valley.</title>
        <authorList>
            <person name="Alhindi T."/>
            <person name="Albdaiwi R."/>
        </authorList>
    </citation>
    <scope>NUCLEOTIDE SEQUENCE [LARGE SCALE GENOMIC DNA]</scope>
    <source>
        <strain evidence="2 3">GSFE11</strain>
    </source>
</reference>
<keyword evidence="1" id="KW-1133">Transmembrane helix</keyword>
<organism evidence="2 3">
    <name type="scientific">Oceanobacillus jordanicus</name>
    <dbReference type="NCBI Taxonomy" id="2867266"/>
    <lineage>
        <taxon>Bacteria</taxon>
        <taxon>Bacillati</taxon>
        <taxon>Bacillota</taxon>
        <taxon>Bacilli</taxon>
        <taxon>Bacillales</taxon>
        <taxon>Bacillaceae</taxon>
        <taxon>Oceanobacillus</taxon>
    </lineage>
</organism>
<dbReference type="AlphaFoldDB" id="A0AAW5B5P0"/>
<gene>
    <name evidence="2" type="ORF">K3T81_12505</name>
</gene>
<evidence type="ECO:0000313" key="3">
    <source>
        <dbReference type="Proteomes" id="UP001199631"/>
    </source>
</evidence>
<keyword evidence="3" id="KW-1185">Reference proteome</keyword>
<evidence type="ECO:0000256" key="1">
    <source>
        <dbReference type="SAM" id="Phobius"/>
    </source>
</evidence>
<keyword evidence="1" id="KW-0472">Membrane</keyword>
<dbReference type="Pfam" id="PF16935">
    <property type="entry name" value="Hol_Tox"/>
    <property type="match status" value="1"/>
</dbReference>
<proteinExistence type="predicted"/>
<evidence type="ECO:0000313" key="2">
    <source>
        <dbReference type="EMBL" id="MCG3419978.1"/>
    </source>
</evidence>